<dbReference type="Proteomes" id="UP000256869">
    <property type="component" value="Unassembled WGS sequence"/>
</dbReference>
<gene>
    <name evidence="5" type="ORF">DFP95_104217</name>
</gene>
<organism evidence="5 6">
    <name type="scientific">Cohnella lupini</name>
    <dbReference type="NCBI Taxonomy" id="1294267"/>
    <lineage>
        <taxon>Bacteria</taxon>
        <taxon>Bacillati</taxon>
        <taxon>Bacillota</taxon>
        <taxon>Bacilli</taxon>
        <taxon>Bacillales</taxon>
        <taxon>Paenibacillaceae</taxon>
        <taxon>Cohnella</taxon>
    </lineage>
</organism>
<dbReference type="InterPro" id="IPR046532">
    <property type="entry name" value="DUF6597"/>
</dbReference>
<dbReference type="InterPro" id="IPR018060">
    <property type="entry name" value="HTH_AraC"/>
</dbReference>
<dbReference type="Pfam" id="PF12833">
    <property type="entry name" value="HTH_18"/>
    <property type="match status" value="1"/>
</dbReference>
<dbReference type="SUPFAM" id="SSF46689">
    <property type="entry name" value="Homeodomain-like"/>
    <property type="match status" value="1"/>
</dbReference>
<keyword evidence="2" id="KW-0238">DNA-binding</keyword>
<sequence length="277" mass="31819">MMRKYIPYQAPALSEEGQNVDYKYREFAPDRRLEDYVACYWTVEFRASRGDKLHRILPDGCVDIIFDLGAGFVFDRAFAVGLMTEFATLNFTTDQSLFGIRLYADTARYFIGIPVSELTGYSVSLDRIWGREGVELAEEMSSVHGGISRVIDKVERRLLERLSRIDIGSDGILLTGMRYLYEGRGMLPARSLAEKLGYSERNVRRIFLRELGLSPKELSGIIRFQNTLRELKEGNNRRGYAADALRYGYSDQPHLIHAFKRYYGLTPLQVFKNASME</sequence>
<dbReference type="InterPro" id="IPR009057">
    <property type="entry name" value="Homeodomain-like_sf"/>
</dbReference>
<comment type="caution">
    <text evidence="5">The sequence shown here is derived from an EMBL/GenBank/DDBJ whole genome shotgun (WGS) entry which is preliminary data.</text>
</comment>
<proteinExistence type="predicted"/>
<keyword evidence="6" id="KW-1185">Reference proteome</keyword>
<dbReference type="RefSeq" id="WP_115992507.1">
    <property type="nucleotide sequence ID" value="NZ_QRDY01000004.1"/>
</dbReference>
<dbReference type="GO" id="GO:0043565">
    <property type="term" value="F:sequence-specific DNA binding"/>
    <property type="evidence" value="ECO:0007669"/>
    <property type="project" value="InterPro"/>
</dbReference>
<keyword evidence="3" id="KW-0804">Transcription</keyword>
<dbReference type="Gene3D" id="1.10.10.60">
    <property type="entry name" value="Homeodomain-like"/>
    <property type="match status" value="1"/>
</dbReference>
<keyword evidence="1" id="KW-0805">Transcription regulation</keyword>
<dbReference type="InterPro" id="IPR050204">
    <property type="entry name" value="AraC_XylS_family_regulators"/>
</dbReference>
<evidence type="ECO:0000259" key="4">
    <source>
        <dbReference type="PROSITE" id="PS01124"/>
    </source>
</evidence>
<dbReference type="GO" id="GO:0003700">
    <property type="term" value="F:DNA-binding transcription factor activity"/>
    <property type="evidence" value="ECO:0007669"/>
    <property type="project" value="InterPro"/>
</dbReference>
<dbReference type="AlphaFoldDB" id="A0A3D9IN67"/>
<name>A0A3D9IN67_9BACL</name>
<dbReference type="Pfam" id="PF20240">
    <property type="entry name" value="DUF6597"/>
    <property type="match status" value="1"/>
</dbReference>
<evidence type="ECO:0000313" key="6">
    <source>
        <dbReference type="Proteomes" id="UP000256869"/>
    </source>
</evidence>
<feature type="domain" description="HTH araC/xylS-type" evidence="4">
    <location>
        <begin position="191"/>
        <end position="273"/>
    </location>
</feature>
<dbReference type="PROSITE" id="PS01124">
    <property type="entry name" value="HTH_ARAC_FAMILY_2"/>
    <property type="match status" value="1"/>
</dbReference>
<evidence type="ECO:0000256" key="2">
    <source>
        <dbReference type="ARBA" id="ARBA00023125"/>
    </source>
</evidence>
<protein>
    <submittedName>
        <fullName evidence="5">Helix-turn-helix protein</fullName>
    </submittedName>
</protein>
<dbReference type="SMART" id="SM00342">
    <property type="entry name" value="HTH_ARAC"/>
    <property type="match status" value="1"/>
</dbReference>
<evidence type="ECO:0000256" key="1">
    <source>
        <dbReference type="ARBA" id="ARBA00023015"/>
    </source>
</evidence>
<dbReference type="PANTHER" id="PTHR46796">
    <property type="entry name" value="HTH-TYPE TRANSCRIPTIONAL ACTIVATOR RHAS-RELATED"/>
    <property type="match status" value="1"/>
</dbReference>
<evidence type="ECO:0000256" key="3">
    <source>
        <dbReference type="ARBA" id="ARBA00023163"/>
    </source>
</evidence>
<reference evidence="5 6" key="1">
    <citation type="submission" date="2018-07" db="EMBL/GenBank/DDBJ databases">
        <title>Genomic Encyclopedia of Type Strains, Phase III (KMG-III): the genomes of soil and plant-associated and newly described type strains.</title>
        <authorList>
            <person name="Whitman W."/>
        </authorList>
    </citation>
    <scope>NUCLEOTIDE SEQUENCE [LARGE SCALE GENOMIC DNA]</scope>
    <source>
        <strain evidence="5 6">CECT 8236</strain>
    </source>
</reference>
<accession>A0A3D9IN67</accession>
<dbReference type="OrthoDB" id="323290at2"/>
<evidence type="ECO:0000313" key="5">
    <source>
        <dbReference type="EMBL" id="RED63223.1"/>
    </source>
</evidence>
<dbReference type="EMBL" id="QRDY01000004">
    <property type="protein sequence ID" value="RED63223.1"/>
    <property type="molecule type" value="Genomic_DNA"/>
</dbReference>